<keyword evidence="2" id="KW-1185">Reference proteome</keyword>
<dbReference type="EMBL" id="CAXDID020000117">
    <property type="protein sequence ID" value="CAL6030757.1"/>
    <property type="molecule type" value="Genomic_DNA"/>
</dbReference>
<comment type="caution">
    <text evidence="1">The sequence shown here is derived from an EMBL/GenBank/DDBJ whole genome shotgun (WGS) entry which is preliminary data.</text>
</comment>
<dbReference type="Proteomes" id="UP001642409">
    <property type="component" value="Unassembled WGS sequence"/>
</dbReference>
<organism evidence="1 2">
    <name type="scientific">Hexamita inflata</name>
    <dbReference type="NCBI Taxonomy" id="28002"/>
    <lineage>
        <taxon>Eukaryota</taxon>
        <taxon>Metamonada</taxon>
        <taxon>Diplomonadida</taxon>
        <taxon>Hexamitidae</taxon>
        <taxon>Hexamitinae</taxon>
        <taxon>Hexamita</taxon>
    </lineage>
</organism>
<reference evidence="1 2" key="1">
    <citation type="submission" date="2024-07" db="EMBL/GenBank/DDBJ databases">
        <authorList>
            <person name="Akdeniz Z."/>
        </authorList>
    </citation>
    <scope>NUCLEOTIDE SEQUENCE [LARGE SCALE GENOMIC DNA]</scope>
</reference>
<sequence length="777" mass="83992">MEGQQLLLIQYSFIQYRMTSSNSSGIINQVNQQINLTIFDCKLTGSNLVDSDYNGYVASIIQFPQISLNINGFFVCVQNISAVGNQSLSLYINVKLQCDLCGELNVVYGICAESLVHGQFVNNYLLQCIYPFIFNNNQCICDQGFILDQSICVNIIQEIHNIQVDSRLQQRVENVENSVYELDRNIFSQLNSLNHIVQSNFSSLITTITTLNLSINDIIINQSKQIDQMQEIITNLVQQINCINTAGRFDSCILNSCPIQGQKQINGVCQCANTNAVVQNNVCVCPENSNVINGICTCSISGQTMQSGVCACPSGQPVVNNQCIVVIITYNTDNTFQCGQGVSVTTFDIQTATNQLTTPLSFSQYQIFASSQVISDAFINILDNVYSTITPLFQSQKDFTNIKIQLATQTMTGGSILVPNTITALSISQMSIISKTGSSISVSQYVNILVASSSNTKINALLVSLNISMSSGSISLIKTVSGIIDITGYQVLGAYQSTNIVAMITLAISATGNIRKVSFKPIVFNIGNCSSYLIGTAASAEFTVSNVAIIIGNSSNQQILSQILSFGQHWQFGGIAASILGSSKIIINNVITDCYQQINTNVSLFSGFIVGQGQSSSSSLSVANLCQQQKVTSTQQFNQFGLIIGSTNANTTLTQVNTRISIISSFQYNVGILFGYLCALNSSIINVSVIGSNISSSNGYYVGGFIGNAQNSTVKIVNSQIQQVRIVALSYAGIILGYKDGGNTFVFSNSSSTFNYINNNLQRDCPLLKNALSIIGC</sequence>
<proteinExistence type="predicted"/>
<evidence type="ECO:0000313" key="1">
    <source>
        <dbReference type="EMBL" id="CAL6030757.1"/>
    </source>
</evidence>
<protein>
    <submittedName>
        <fullName evidence="1">Hypothetical_protein</fullName>
    </submittedName>
</protein>
<accession>A0ABP1J6S0</accession>
<name>A0ABP1J6S0_9EUKA</name>
<evidence type="ECO:0000313" key="2">
    <source>
        <dbReference type="Proteomes" id="UP001642409"/>
    </source>
</evidence>
<gene>
    <name evidence="1" type="ORF">HINF_LOCUS33634</name>
</gene>